<protein>
    <recommendedName>
        <fullName evidence="4">DUF1120 domain-containing protein</fullName>
    </recommendedName>
</protein>
<name>A0A1V2KBW2_PSECE</name>
<dbReference type="EMBL" id="MNPW01000004">
    <property type="protein sequence ID" value="ONH55213.1"/>
    <property type="molecule type" value="Genomic_DNA"/>
</dbReference>
<dbReference type="AlphaFoldDB" id="A0A1V2KBW2"/>
<keyword evidence="1" id="KW-0732">Signal</keyword>
<dbReference type="Proteomes" id="UP000189295">
    <property type="component" value="Unassembled WGS sequence"/>
</dbReference>
<evidence type="ECO:0000313" key="3">
    <source>
        <dbReference type="Proteomes" id="UP000189295"/>
    </source>
</evidence>
<proteinExistence type="predicted"/>
<reference evidence="2 3" key="1">
    <citation type="submission" date="2016-10" db="EMBL/GenBank/DDBJ databases">
        <title>Pseudomonas lactis sp. nov. and Pseudomonas paralactis sp. nov., isolated from bovine raw milk.</title>
        <authorList>
            <person name="Von Neubeck M."/>
            <person name="Huptas C."/>
            <person name="Glueck C."/>
            <person name="Krewinkel M."/>
            <person name="Stoeckel M."/>
            <person name="Stressler T."/>
            <person name="Fischer L."/>
            <person name="Hinrichs J."/>
            <person name="Scherer S."/>
            <person name="Wenning M."/>
        </authorList>
    </citation>
    <scope>NUCLEOTIDE SEQUENCE [LARGE SCALE GENOMIC DNA]</scope>
    <source>
        <strain evidence="2 3">DSM 17516</strain>
    </source>
</reference>
<evidence type="ECO:0000256" key="1">
    <source>
        <dbReference type="SAM" id="SignalP"/>
    </source>
</evidence>
<evidence type="ECO:0008006" key="4">
    <source>
        <dbReference type="Google" id="ProtNLM"/>
    </source>
</evidence>
<gene>
    <name evidence="2" type="ORF">BLL36_09940</name>
</gene>
<dbReference type="Pfam" id="PF06551">
    <property type="entry name" value="DUF1120"/>
    <property type="match status" value="1"/>
</dbReference>
<dbReference type="RefSeq" id="WP_076951291.1">
    <property type="nucleotide sequence ID" value="NZ_MNPW01000004.1"/>
</dbReference>
<organism evidence="2 3">
    <name type="scientific">Pseudomonas cedrina subsp. cedrina</name>
    <dbReference type="NCBI Taxonomy" id="76762"/>
    <lineage>
        <taxon>Bacteria</taxon>
        <taxon>Pseudomonadati</taxon>
        <taxon>Pseudomonadota</taxon>
        <taxon>Gammaproteobacteria</taxon>
        <taxon>Pseudomonadales</taxon>
        <taxon>Pseudomonadaceae</taxon>
        <taxon>Pseudomonas</taxon>
    </lineage>
</organism>
<dbReference type="OrthoDB" id="6602106at2"/>
<accession>A0A1V2KBW2</accession>
<comment type="caution">
    <text evidence="2">The sequence shown here is derived from an EMBL/GenBank/DDBJ whole genome shotgun (WGS) entry which is preliminary data.</text>
</comment>
<feature type="signal peptide" evidence="1">
    <location>
        <begin position="1"/>
        <end position="22"/>
    </location>
</feature>
<evidence type="ECO:0000313" key="2">
    <source>
        <dbReference type="EMBL" id="ONH55213.1"/>
    </source>
</evidence>
<dbReference type="InterPro" id="IPR010546">
    <property type="entry name" value="DUF1120"/>
</dbReference>
<feature type="chain" id="PRO_5010694819" description="DUF1120 domain-containing protein" evidence="1">
    <location>
        <begin position="23"/>
        <end position="207"/>
    </location>
</feature>
<sequence>MKASFAALAGTMLLAVCPWAVAASSVDLAVQGAITPSACTPSLSEGGVVDYGKIAARDLNYAGLTWLQKFNMNFAVNCDTPTLFAIQGEDNRPQNLSHGGFGFARASNDEPIGAFYLYISNYLADGVPVTAMSSIGGDFWLPLVFFAFEPNVLTGFGHVNAGVAAPIPTKNLSVSLSIEGAIYQTKWLPVHEEIPIDGSATLEVRYL</sequence>